<feature type="active site" description="Proton donor" evidence="5">
    <location>
        <position position="202"/>
    </location>
</feature>
<reference evidence="7 8" key="1">
    <citation type="journal article" date="2016" name="Nat. Commun.">
        <title>Thousands of microbial genomes shed light on interconnected biogeochemical processes in an aquifer system.</title>
        <authorList>
            <person name="Anantharaman K."/>
            <person name="Brown C.T."/>
            <person name="Hug L.A."/>
            <person name="Sharon I."/>
            <person name="Castelle C.J."/>
            <person name="Probst A.J."/>
            <person name="Thomas B.C."/>
            <person name="Singh A."/>
            <person name="Wilkins M.J."/>
            <person name="Karaoz U."/>
            <person name="Brodie E.L."/>
            <person name="Williams K.H."/>
            <person name="Hubbard S.S."/>
            <person name="Banfield J.F."/>
        </authorList>
    </citation>
    <scope>NUCLEOTIDE SEQUENCE [LARGE SCALE GENOMIC DNA]</scope>
</reference>
<dbReference type="GO" id="GO:0043103">
    <property type="term" value="P:hypoxanthine salvage"/>
    <property type="evidence" value="ECO:0007669"/>
    <property type="project" value="UniProtKB-UniRule"/>
</dbReference>
<dbReference type="EC" id="3.5.4.2" evidence="5"/>
<keyword evidence="1 5" id="KW-0479">Metal-binding</keyword>
<feature type="binding site" evidence="5">
    <location>
        <position position="21"/>
    </location>
    <ligand>
        <name>Zn(2+)</name>
        <dbReference type="ChEBI" id="CHEBI:29105"/>
        <note>catalytic</note>
    </ligand>
</feature>
<dbReference type="InterPro" id="IPR032466">
    <property type="entry name" value="Metal_Hydrolase"/>
</dbReference>
<dbReference type="EMBL" id="MHLI01000008">
    <property type="protein sequence ID" value="OGZ05602.1"/>
    <property type="molecule type" value="Genomic_DNA"/>
</dbReference>
<dbReference type="HAMAP" id="MF_01962">
    <property type="entry name" value="Adenine_deaminase"/>
    <property type="match status" value="1"/>
</dbReference>
<sequence length="339" mass="38118">MMTTPLGKFIRHLPKAELHLHIEGTLEPELLFAIAARNKIPLTYPSITALRDAYQFNDLQDFLDIYYRGASVLLTEEDFYDLALAYFTKAHEENIRHAEIFFDPQTHTVRGVPFETVIAGLHRAQVAAEKEWGITSKLIMCFLRHLDEADALRTLDMALPYKKWIAGIGLDSGEQGNPPSKFQAVYKRAAKEGFFLVAHAGEEGPAEYVTEALDLLNVKRIDHGNHALDDAALVMRLRTQQIPLTVCPLSNLKLRVIADLREHPLRKMIDAGLLITVNSDDPAYFGGYLSENYCAIAEGLDLSHEELRQLAINSFTASFLEEDTKKKHITEINGLSMAN</sequence>
<feature type="domain" description="Adenosine deaminase" evidence="6">
    <location>
        <begin position="14"/>
        <end position="332"/>
    </location>
</feature>
<evidence type="ECO:0000256" key="5">
    <source>
        <dbReference type="HAMAP-Rule" id="MF_01962"/>
    </source>
</evidence>
<proteinExistence type="inferred from homology"/>
<dbReference type="FunFam" id="3.20.20.140:FF:000039">
    <property type="entry name" value="Adenine deaminase"/>
    <property type="match status" value="1"/>
</dbReference>
<evidence type="ECO:0000256" key="4">
    <source>
        <dbReference type="ARBA" id="ARBA00023080"/>
    </source>
</evidence>
<comment type="similarity">
    <text evidence="5">Belongs to the metallo-dependent hydrolases superfamily. Adenosine and AMP deaminases family. Adenine deaminase type 2 subfamily.</text>
</comment>
<evidence type="ECO:0000313" key="8">
    <source>
        <dbReference type="Proteomes" id="UP000177122"/>
    </source>
</evidence>
<dbReference type="InterPro" id="IPR001365">
    <property type="entry name" value="A_deaminase_dom"/>
</dbReference>
<keyword evidence="3 5" id="KW-0862">Zinc</keyword>
<name>A0A1G2CWI6_9BACT</name>
<comment type="cofactor">
    <cofactor evidence="5">
        <name>Zn(2+)</name>
        <dbReference type="ChEBI" id="CHEBI:29105"/>
    </cofactor>
    <text evidence="5">Binds 1 zinc ion per subunit.</text>
</comment>
<dbReference type="SUPFAM" id="SSF51556">
    <property type="entry name" value="Metallo-dependent hydrolases"/>
    <property type="match status" value="1"/>
</dbReference>
<evidence type="ECO:0000256" key="2">
    <source>
        <dbReference type="ARBA" id="ARBA00022801"/>
    </source>
</evidence>
<keyword evidence="2 5" id="KW-0378">Hydrolase</keyword>
<dbReference type="Proteomes" id="UP000177122">
    <property type="component" value="Unassembled WGS sequence"/>
</dbReference>
<dbReference type="PANTHER" id="PTHR43114">
    <property type="entry name" value="ADENINE DEAMINASE"/>
    <property type="match status" value="1"/>
</dbReference>
<feature type="binding site" evidence="5">
    <location>
        <position position="281"/>
    </location>
    <ligand>
        <name>substrate</name>
    </ligand>
</feature>
<evidence type="ECO:0000313" key="7">
    <source>
        <dbReference type="EMBL" id="OGZ05602.1"/>
    </source>
</evidence>
<dbReference type="InterPro" id="IPR006330">
    <property type="entry name" value="Ado/ade_deaminase"/>
</dbReference>
<keyword evidence="4 5" id="KW-0546">Nucleotide metabolism</keyword>
<dbReference type="GO" id="GO:0008270">
    <property type="term" value="F:zinc ion binding"/>
    <property type="evidence" value="ECO:0007669"/>
    <property type="project" value="UniProtKB-UniRule"/>
</dbReference>
<feature type="binding site" evidence="5">
    <location>
        <position position="19"/>
    </location>
    <ligand>
        <name>Zn(2+)</name>
        <dbReference type="ChEBI" id="CHEBI:29105"/>
        <note>catalytic</note>
    </ligand>
</feature>
<protein>
    <recommendedName>
        <fullName evidence="5">Adenine deaminase</fullName>
        <shortName evidence="5">ADE</shortName>
        <ecNumber evidence="5">3.5.4.2</ecNumber>
    </recommendedName>
    <alternativeName>
        <fullName evidence="5">Adenine aminohydrolase</fullName>
        <shortName evidence="5">AAH</shortName>
    </alternativeName>
</protein>
<dbReference type="GO" id="GO:0006146">
    <property type="term" value="P:adenine catabolic process"/>
    <property type="evidence" value="ECO:0007669"/>
    <property type="project" value="UniProtKB-UniRule"/>
</dbReference>
<dbReference type="Pfam" id="PF00962">
    <property type="entry name" value="A_deaminase"/>
    <property type="match status" value="1"/>
</dbReference>
<dbReference type="InterPro" id="IPR028892">
    <property type="entry name" value="ADE"/>
</dbReference>
<dbReference type="NCBIfam" id="TIGR01430">
    <property type="entry name" value="aden_deam"/>
    <property type="match status" value="1"/>
</dbReference>
<feature type="binding site" evidence="5">
    <location>
        <position position="280"/>
    </location>
    <ligand>
        <name>Zn(2+)</name>
        <dbReference type="ChEBI" id="CHEBI:29105"/>
        <note>catalytic</note>
    </ligand>
</feature>
<dbReference type="NCBIfam" id="NF006850">
    <property type="entry name" value="PRK09358.1-6"/>
    <property type="match status" value="1"/>
</dbReference>
<evidence type="ECO:0000259" key="6">
    <source>
        <dbReference type="Pfam" id="PF00962"/>
    </source>
</evidence>
<comment type="function">
    <text evidence="5">Catalyzes the hydrolytic deamination of adenine to hypoxanthine. Plays an important role in the purine salvage pathway and in nitrogen catabolism.</text>
</comment>
<dbReference type="GO" id="GO:0005829">
    <property type="term" value="C:cytosol"/>
    <property type="evidence" value="ECO:0007669"/>
    <property type="project" value="TreeGrafter"/>
</dbReference>
<feature type="binding site" evidence="5">
    <location>
        <position position="199"/>
    </location>
    <ligand>
        <name>Zn(2+)</name>
        <dbReference type="ChEBI" id="CHEBI:29105"/>
        <note>catalytic</note>
    </ligand>
</feature>
<comment type="caution">
    <text evidence="7">The sequence shown here is derived from an EMBL/GenBank/DDBJ whole genome shotgun (WGS) entry which is preliminary data.</text>
</comment>
<dbReference type="PANTHER" id="PTHR43114:SF6">
    <property type="entry name" value="ADENINE DEAMINASE"/>
    <property type="match status" value="1"/>
</dbReference>
<accession>A0A1G2CWI6</accession>
<dbReference type="GO" id="GO:0000034">
    <property type="term" value="F:adenine deaminase activity"/>
    <property type="evidence" value="ECO:0007669"/>
    <property type="project" value="UniProtKB-UniRule"/>
</dbReference>
<comment type="catalytic activity">
    <reaction evidence="5">
        <text>adenine + H2O + H(+) = hypoxanthine + NH4(+)</text>
        <dbReference type="Rhea" id="RHEA:23688"/>
        <dbReference type="ChEBI" id="CHEBI:15377"/>
        <dbReference type="ChEBI" id="CHEBI:15378"/>
        <dbReference type="ChEBI" id="CHEBI:16708"/>
        <dbReference type="ChEBI" id="CHEBI:17368"/>
        <dbReference type="ChEBI" id="CHEBI:28938"/>
        <dbReference type="EC" id="3.5.4.2"/>
    </reaction>
</comment>
<evidence type="ECO:0000256" key="3">
    <source>
        <dbReference type="ARBA" id="ARBA00022833"/>
    </source>
</evidence>
<feature type="site" description="Important for catalytic activity" evidence="5">
    <location>
        <position position="223"/>
    </location>
</feature>
<dbReference type="Gene3D" id="3.20.20.140">
    <property type="entry name" value="Metal-dependent hydrolases"/>
    <property type="match status" value="1"/>
</dbReference>
<gene>
    <name evidence="7" type="ORF">A2845_04545</name>
</gene>
<dbReference type="AlphaFoldDB" id="A0A1G2CWI6"/>
<evidence type="ECO:0000256" key="1">
    <source>
        <dbReference type="ARBA" id="ARBA00022723"/>
    </source>
</evidence>
<organism evidence="7 8">
    <name type="scientific">Candidatus Lloydbacteria bacterium RIFCSPHIGHO2_01_FULL_49_22</name>
    <dbReference type="NCBI Taxonomy" id="1798658"/>
    <lineage>
        <taxon>Bacteria</taxon>
        <taxon>Candidatus Lloydiibacteriota</taxon>
    </lineage>
</organism>
<dbReference type="GO" id="GO:0009117">
    <property type="term" value="P:nucleotide metabolic process"/>
    <property type="evidence" value="ECO:0007669"/>
    <property type="project" value="UniProtKB-KW"/>
</dbReference>
<dbReference type="CDD" id="cd01320">
    <property type="entry name" value="ADA"/>
    <property type="match status" value="1"/>
</dbReference>